<feature type="region of interest" description="Disordered" evidence="8">
    <location>
        <begin position="57"/>
        <end position="86"/>
    </location>
</feature>
<evidence type="ECO:0000256" key="2">
    <source>
        <dbReference type="ARBA" id="ARBA00006695"/>
    </source>
</evidence>
<dbReference type="Pfam" id="PF12542">
    <property type="entry name" value="CWC25"/>
    <property type="match status" value="1"/>
</dbReference>
<dbReference type="PANTHER" id="PTHR16196:SF0">
    <property type="entry name" value="PRE-MRNA-SPLICING FACTOR CWC25 HOMOLOG"/>
    <property type="match status" value="1"/>
</dbReference>
<sequence length="242" mass="28887">MGGGDLNLKKSWHPATLKNQERVWKEERKHSEEQRKIEQMKKELMEERQLQELQRLQEEVGQKQRSDRLDWMYAAPNTGGPKAGSDEMEEYLLGKKNVDSLIRDKNSRETVASSADERFAISNANANNERDIQAKIREDPLLMIKRREQASLRAIMDNPLAVKELKKSRKEKKSKKDKKDKKDTKDKIAKHERTSDRVSKRGSSREQDRERERERGRERDSERRHHRHRHHSDRRSSRDYRR</sequence>
<dbReference type="InterPro" id="IPR019339">
    <property type="entry name" value="CIR_N_dom"/>
</dbReference>
<keyword evidence="7" id="KW-0539">Nucleus</keyword>
<dbReference type="OMA" id="DRVHKSH"/>
<feature type="compositionally biased region" description="Basic residues" evidence="8">
    <location>
        <begin position="166"/>
        <end position="179"/>
    </location>
</feature>
<dbReference type="GO" id="GO:0000398">
    <property type="term" value="P:mRNA splicing, via spliceosome"/>
    <property type="evidence" value="ECO:0007669"/>
    <property type="project" value="TreeGrafter"/>
</dbReference>
<accession>A0A1X2HDS3</accession>
<evidence type="ECO:0000256" key="8">
    <source>
        <dbReference type="SAM" id="MobiDB-lite"/>
    </source>
</evidence>
<feature type="region of interest" description="Disordered" evidence="8">
    <location>
        <begin position="151"/>
        <end position="242"/>
    </location>
</feature>
<protein>
    <submittedName>
        <fullName evidence="10">Pre-mRNA splicing factor-domain-containing protein</fullName>
    </submittedName>
</protein>
<gene>
    <name evidence="10" type="ORF">BCR43DRAFT_492547</name>
</gene>
<comment type="similarity">
    <text evidence="2">Belongs to the CWC25 family.</text>
</comment>
<keyword evidence="11" id="KW-1185">Reference proteome</keyword>
<feature type="region of interest" description="Disordered" evidence="8">
    <location>
        <begin position="1"/>
        <end position="35"/>
    </location>
</feature>
<dbReference type="GO" id="GO:0005684">
    <property type="term" value="C:U2-type spliceosomal complex"/>
    <property type="evidence" value="ECO:0007669"/>
    <property type="project" value="TreeGrafter"/>
</dbReference>
<dbReference type="EMBL" id="MCGN01000005">
    <property type="protein sequence ID" value="ORY96954.1"/>
    <property type="molecule type" value="Genomic_DNA"/>
</dbReference>
<evidence type="ECO:0000256" key="5">
    <source>
        <dbReference type="ARBA" id="ARBA00023054"/>
    </source>
</evidence>
<evidence type="ECO:0000256" key="4">
    <source>
        <dbReference type="ARBA" id="ARBA00022728"/>
    </source>
</evidence>
<evidence type="ECO:0000313" key="10">
    <source>
        <dbReference type="EMBL" id="ORY96954.1"/>
    </source>
</evidence>
<dbReference type="SMART" id="SM01083">
    <property type="entry name" value="Cir_N"/>
    <property type="match status" value="1"/>
</dbReference>
<keyword evidence="3" id="KW-0507">mRNA processing</keyword>
<feature type="domain" description="CBF1-interacting co-repressor CIR N-terminal" evidence="9">
    <location>
        <begin position="11"/>
        <end position="47"/>
    </location>
</feature>
<feature type="compositionally biased region" description="Basic and acidic residues" evidence="8">
    <location>
        <begin position="19"/>
        <end position="35"/>
    </location>
</feature>
<evidence type="ECO:0000256" key="1">
    <source>
        <dbReference type="ARBA" id="ARBA00004123"/>
    </source>
</evidence>
<evidence type="ECO:0000259" key="9">
    <source>
        <dbReference type="SMART" id="SM01083"/>
    </source>
</evidence>
<keyword evidence="5" id="KW-0175">Coiled coil</keyword>
<evidence type="ECO:0000256" key="7">
    <source>
        <dbReference type="ARBA" id="ARBA00023242"/>
    </source>
</evidence>
<evidence type="ECO:0000313" key="11">
    <source>
        <dbReference type="Proteomes" id="UP000242180"/>
    </source>
</evidence>
<organism evidence="10 11">
    <name type="scientific">Syncephalastrum racemosum</name>
    <name type="common">Filamentous fungus</name>
    <dbReference type="NCBI Taxonomy" id="13706"/>
    <lineage>
        <taxon>Eukaryota</taxon>
        <taxon>Fungi</taxon>
        <taxon>Fungi incertae sedis</taxon>
        <taxon>Mucoromycota</taxon>
        <taxon>Mucoromycotina</taxon>
        <taxon>Mucoromycetes</taxon>
        <taxon>Mucorales</taxon>
        <taxon>Syncephalastraceae</taxon>
        <taxon>Syncephalastrum</taxon>
    </lineage>
</organism>
<dbReference type="InterPro" id="IPR051376">
    <property type="entry name" value="CWC25_splicing_factor"/>
</dbReference>
<dbReference type="Proteomes" id="UP000242180">
    <property type="component" value="Unassembled WGS sequence"/>
</dbReference>
<reference evidence="10 11" key="1">
    <citation type="submission" date="2016-07" db="EMBL/GenBank/DDBJ databases">
        <title>Pervasive Adenine N6-methylation of Active Genes in Fungi.</title>
        <authorList>
            <consortium name="DOE Joint Genome Institute"/>
            <person name="Mondo S.J."/>
            <person name="Dannebaum R.O."/>
            <person name="Kuo R.C."/>
            <person name="Labutti K."/>
            <person name="Haridas S."/>
            <person name="Kuo A."/>
            <person name="Salamov A."/>
            <person name="Ahrendt S.R."/>
            <person name="Lipzen A."/>
            <person name="Sullivan W."/>
            <person name="Andreopoulos W.B."/>
            <person name="Clum A."/>
            <person name="Lindquist E."/>
            <person name="Daum C."/>
            <person name="Ramamoorthy G.K."/>
            <person name="Gryganskyi A."/>
            <person name="Culley D."/>
            <person name="Magnuson J.K."/>
            <person name="James T.Y."/>
            <person name="O'Malley M.A."/>
            <person name="Stajich J.E."/>
            <person name="Spatafora J.W."/>
            <person name="Visel A."/>
            <person name="Grigoriev I.V."/>
        </authorList>
    </citation>
    <scope>NUCLEOTIDE SEQUENCE [LARGE SCALE GENOMIC DNA]</scope>
    <source>
        <strain evidence="10 11">NRRL 2496</strain>
    </source>
</reference>
<dbReference type="PANTHER" id="PTHR16196">
    <property type="entry name" value="CELL CYCLE CONTROL PROTEIN CWF25"/>
    <property type="match status" value="1"/>
</dbReference>
<dbReference type="InParanoid" id="A0A1X2HDS3"/>
<dbReference type="OrthoDB" id="21123at2759"/>
<dbReference type="Pfam" id="PF10197">
    <property type="entry name" value="Cir_N"/>
    <property type="match status" value="1"/>
</dbReference>
<feature type="compositionally biased region" description="Basic residues" evidence="8">
    <location>
        <begin position="224"/>
        <end position="233"/>
    </location>
</feature>
<feature type="region of interest" description="Disordered" evidence="8">
    <location>
        <begin position="105"/>
        <end position="131"/>
    </location>
</feature>
<proteinExistence type="inferred from homology"/>
<dbReference type="InterPro" id="IPR022209">
    <property type="entry name" value="CWC25"/>
</dbReference>
<comment type="caution">
    <text evidence="10">The sequence shown here is derived from an EMBL/GenBank/DDBJ whole genome shotgun (WGS) entry which is preliminary data.</text>
</comment>
<comment type="subcellular location">
    <subcellularLocation>
        <location evidence="1">Nucleus</location>
    </subcellularLocation>
</comment>
<feature type="compositionally biased region" description="Basic and acidic residues" evidence="8">
    <location>
        <begin position="57"/>
        <end position="70"/>
    </location>
</feature>
<evidence type="ECO:0000256" key="3">
    <source>
        <dbReference type="ARBA" id="ARBA00022664"/>
    </source>
</evidence>
<evidence type="ECO:0000256" key="6">
    <source>
        <dbReference type="ARBA" id="ARBA00023187"/>
    </source>
</evidence>
<keyword evidence="4" id="KW-0747">Spliceosome</keyword>
<feature type="compositionally biased region" description="Basic and acidic residues" evidence="8">
    <location>
        <begin position="180"/>
        <end position="223"/>
    </location>
</feature>
<keyword evidence="6" id="KW-0508">mRNA splicing</keyword>
<dbReference type="AlphaFoldDB" id="A0A1X2HDS3"/>
<name>A0A1X2HDS3_SYNRA</name>
<dbReference type="STRING" id="13706.A0A1X2HDS3"/>